<dbReference type="EMBL" id="JAQSVD010000011">
    <property type="protein sequence ID" value="MDE1471933.1"/>
    <property type="molecule type" value="Genomic_DNA"/>
</dbReference>
<evidence type="ECO:0000313" key="1">
    <source>
        <dbReference type="EMBL" id="MDE1471933.1"/>
    </source>
</evidence>
<reference evidence="1 2" key="1">
    <citation type="submission" date="2023-02" db="EMBL/GenBank/DDBJ databases">
        <title>Comparative genome analysis of Eubacterium limosum species.</title>
        <authorList>
            <person name="Bak J.E."/>
        </authorList>
    </citation>
    <scope>NUCLEOTIDE SEQUENCE [LARGE SCALE GENOMIC DNA]</scope>
    <source>
        <strain evidence="1 2">KGMB01548</strain>
    </source>
</reference>
<gene>
    <name evidence="1" type="ORF">PTZ04_16865</name>
</gene>
<accession>A0ABT5USJ2</accession>
<organism evidence="1 2">
    <name type="scientific">Eubacterium limosum</name>
    <dbReference type="NCBI Taxonomy" id="1736"/>
    <lineage>
        <taxon>Bacteria</taxon>
        <taxon>Bacillati</taxon>
        <taxon>Bacillota</taxon>
        <taxon>Clostridia</taxon>
        <taxon>Eubacteriales</taxon>
        <taxon>Eubacteriaceae</taxon>
        <taxon>Eubacterium</taxon>
    </lineage>
</organism>
<dbReference type="RefSeq" id="WP_227208647.1">
    <property type="nucleotide sequence ID" value="NZ_JAJCLO010000013.1"/>
</dbReference>
<dbReference type="Proteomes" id="UP001215087">
    <property type="component" value="Unassembled WGS sequence"/>
</dbReference>
<evidence type="ECO:0000313" key="2">
    <source>
        <dbReference type="Proteomes" id="UP001215087"/>
    </source>
</evidence>
<keyword evidence="2" id="KW-1185">Reference proteome</keyword>
<protein>
    <submittedName>
        <fullName evidence="1">DUF4145 domain-containing protein</fullName>
    </submittedName>
</protein>
<comment type="caution">
    <text evidence="1">The sequence shown here is derived from an EMBL/GenBank/DDBJ whole genome shotgun (WGS) entry which is preliminary data.</text>
</comment>
<sequence length="230" mass="26750">MHSLDLDRKYFTYFIDAPDLSLYSEYEFEPISVCPYCEIAISPIIDGYFCNKINDRRFVTFLCSCPVCYKTFIVKYELSLNNRSTLINYAPTSSIEKTFDPKLEVLSPDFIRIYNQSLRAKELGMSDICGLGFRKALEFLIKDYAILLNKEDKDRIERLNLGPCIREYIDNPKICTLAEKSVWLGNDQAHYVEKHSDRDVNDLIKFIDRIVFHISGELVDYDASSIQPIK</sequence>
<proteinExistence type="predicted"/>
<name>A0ABT5USJ2_EUBLI</name>